<evidence type="ECO:0000313" key="14">
    <source>
        <dbReference type="Proteomes" id="UP000236311"/>
    </source>
</evidence>
<evidence type="ECO:0000256" key="11">
    <source>
        <dbReference type="RuleBase" id="RU364115"/>
    </source>
</evidence>
<keyword evidence="6 11" id="KW-0680">Restriction system</keyword>
<proteinExistence type="inferred from homology"/>
<dbReference type="InterPro" id="IPR040980">
    <property type="entry name" value="SWI2_SNF2"/>
</dbReference>
<evidence type="ECO:0000256" key="5">
    <source>
        <dbReference type="ARBA" id="ARBA00022741"/>
    </source>
</evidence>
<dbReference type="RefSeq" id="WP_103238122.1">
    <property type="nucleotide sequence ID" value="NZ_JANJZD010000003.1"/>
</dbReference>
<keyword evidence="4" id="KW-0540">Nuclease</keyword>
<dbReference type="PANTHER" id="PTHR30195:SF15">
    <property type="entry name" value="TYPE I RESTRICTION ENZYME HINDI ENDONUCLEASE SUBUNIT"/>
    <property type="match status" value="1"/>
</dbReference>
<dbReference type="GO" id="GO:0009307">
    <property type="term" value="P:DNA restriction-modification system"/>
    <property type="evidence" value="ECO:0007669"/>
    <property type="project" value="UniProtKB-KW"/>
</dbReference>
<keyword evidence="9 11" id="KW-0067">ATP-binding</keyword>
<evidence type="ECO:0000256" key="7">
    <source>
        <dbReference type="ARBA" id="ARBA00022759"/>
    </source>
</evidence>
<dbReference type="InterPro" id="IPR051268">
    <property type="entry name" value="Type-I_R_enzyme_R_subunit"/>
</dbReference>
<evidence type="ECO:0000256" key="10">
    <source>
        <dbReference type="ARBA" id="ARBA00023125"/>
    </source>
</evidence>
<dbReference type="Pfam" id="PF04313">
    <property type="entry name" value="HSDR_N"/>
    <property type="match status" value="1"/>
</dbReference>
<dbReference type="SUPFAM" id="SSF52540">
    <property type="entry name" value="P-loop containing nucleoside triphosphate hydrolases"/>
    <property type="match status" value="2"/>
</dbReference>
<dbReference type="InterPro" id="IPR007409">
    <property type="entry name" value="Restrct_endonuc_type1_HsdR_N"/>
</dbReference>
<comment type="subunit">
    <text evidence="3 11">The type I restriction/modification system is composed of three polypeptides R, M and S.</text>
</comment>
<dbReference type="PROSITE" id="PS51192">
    <property type="entry name" value="HELICASE_ATP_BIND_1"/>
    <property type="match status" value="1"/>
</dbReference>
<dbReference type="OrthoDB" id="9758243at2"/>
<feature type="domain" description="Helicase ATP-binding" evidence="12">
    <location>
        <begin position="274"/>
        <end position="452"/>
    </location>
</feature>
<dbReference type="InterPro" id="IPR021810">
    <property type="entry name" value="T1RH-like_C"/>
</dbReference>
<comment type="function">
    <text evidence="11">Subunit R is required for both nuclease and ATPase activities, but not for modification.</text>
</comment>
<dbReference type="InterPro" id="IPR027417">
    <property type="entry name" value="P-loop_NTPase"/>
</dbReference>
<dbReference type="SMART" id="SM00487">
    <property type="entry name" value="DEXDc"/>
    <property type="match status" value="1"/>
</dbReference>
<evidence type="ECO:0000313" key="13">
    <source>
        <dbReference type="EMBL" id="SOY28011.1"/>
    </source>
</evidence>
<dbReference type="CDD" id="cd22332">
    <property type="entry name" value="HsdR_N"/>
    <property type="match status" value="1"/>
</dbReference>
<keyword evidence="5 11" id="KW-0547">Nucleotide-binding</keyword>
<dbReference type="EC" id="3.1.21.3" evidence="11"/>
<dbReference type="NCBIfam" id="TIGR00348">
    <property type="entry name" value="hsdR"/>
    <property type="match status" value="1"/>
</dbReference>
<sequence>MPINENTLEQAVIAQLQGNGYEYLYGPDIDRDYHEVILKDYFETAMYKINPKITVDIVGEAYKTIRNLGLLKLEDMNAAFHKYLIEGVPVNYRVSGELRTYTVKLIDFAEPERNEFYVVNQYTVIEYKNKRPDVLVFVNGIPLVLFELKNITNEEITIENAYKQVKNYQMDIPSLFYYNAFNVISDGLDTRMGTITSDFTRYMVWKSENGEKPEEGGLNYFSVLLNGVFPKARLLDLIRNFIVFQNSKGRTIKIIAGYHQYFAVRKAVERTRNALEEHSRKVGVVWHTQGSGKSLSMVFYTGCIVSNPEFNNPTIVVLTDRNDLDNQLFGSFVSSSKLLLRQTPKQARSREHLKELLRVKAGGIIFTTIQKFEESSEVLSERSNIIFMADEAHRSQYGLDGKLDRETGEWKYGMAKYMRDSLPNATFIGFTGTPIDFDDRSTVEVFGEYIDIYDMTQAVEDGATVPIYYENRTAKIKLNEELLKKIDAEYEKMAGEASETAIEKSKSDLSTIEAIIGSKERLSLLADDMIAHYEDRQYVLTGKAMIVCMSRRIAINLYRIILEKRPEWKQKVKVVLTSSNQDDEDWHDIIGNKAYRDGLMLEFKDDTSEFKIAIVVDMWLTGFDVPSMATMYIDKPMKGHNLMQAIARVNRVYKDKEAGLVVDYIGMAAELRSALSQYTKRDQDKIPDLGQALSIAIEKLEIMRDMFYGFDYSDFFGVDDSVRLAVIANGVNFALGMEEDEQKSFIREATALSQAETLCRSMLETRLKQEIEFFKCVKAGICKTAGRMGITTNEINARIMKLLEQAIEQDGVYNIFAEAGKKNPEISILSEEYMEKIRRMKHKNIAAEMLRKLLEDNIRVFARTGVVKSQLFSEKMQKLLKMYNNRLITSAEVIEELLNLSKEMTEAYKAGDEKGLSVEELAFYDALVSDPEVLRKMQDKVLVEMAQELTELIRKSRTVDWDKKESARAYMRTQVKHLLRKYKYPPEKARGAVDIVIKQAELMSSNIETGVVNYDFHSGDNSLMVAEETTPYHVNEKL</sequence>
<evidence type="ECO:0000256" key="8">
    <source>
        <dbReference type="ARBA" id="ARBA00022801"/>
    </source>
</evidence>
<evidence type="ECO:0000256" key="6">
    <source>
        <dbReference type="ARBA" id="ARBA00022747"/>
    </source>
</evidence>
<dbReference type="Pfam" id="PF11867">
    <property type="entry name" value="T1RH-like_C"/>
    <property type="match status" value="1"/>
</dbReference>
<dbReference type="EMBL" id="OFSM01000003">
    <property type="protein sequence ID" value="SOY28011.1"/>
    <property type="molecule type" value="Genomic_DNA"/>
</dbReference>
<accession>A0A2K4ZC21</accession>
<dbReference type="InterPro" id="IPR014001">
    <property type="entry name" value="Helicase_ATP-bd"/>
</dbReference>
<evidence type="ECO:0000256" key="2">
    <source>
        <dbReference type="ARBA" id="ARBA00008598"/>
    </source>
</evidence>
<dbReference type="InterPro" id="IPR055180">
    <property type="entry name" value="HsdR_RecA-like_helicase_dom_2"/>
</dbReference>
<reference evidence="13 14" key="1">
    <citation type="submission" date="2018-01" db="EMBL/GenBank/DDBJ databases">
        <authorList>
            <person name="Gaut B.S."/>
            <person name="Morton B.R."/>
            <person name="Clegg M.T."/>
            <person name="Duvall M.R."/>
        </authorList>
    </citation>
    <scope>NUCLEOTIDE SEQUENCE [LARGE SCALE GENOMIC DNA]</scope>
    <source>
        <strain evidence="13">GP69</strain>
    </source>
</reference>
<dbReference type="Gene3D" id="3.40.50.300">
    <property type="entry name" value="P-loop containing nucleotide triphosphate hydrolases"/>
    <property type="match status" value="3"/>
</dbReference>
<dbReference type="Pfam" id="PF22679">
    <property type="entry name" value="T1R_D3-like"/>
    <property type="match status" value="1"/>
</dbReference>
<dbReference type="Gene3D" id="3.90.1570.50">
    <property type="match status" value="1"/>
</dbReference>
<keyword evidence="14" id="KW-1185">Reference proteome</keyword>
<dbReference type="PANTHER" id="PTHR30195">
    <property type="entry name" value="TYPE I SITE-SPECIFIC DEOXYRIBONUCLEASE PROTEIN SUBUNIT M AND R"/>
    <property type="match status" value="1"/>
</dbReference>
<comment type="catalytic activity">
    <reaction evidence="1 11">
        <text>Endonucleolytic cleavage of DNA to give random double-stranded fragments with terminal 5'-phosphates, ATP is simultaneously hydrolyzed.</text>
        <dbReference type="EC" id="3.1.21.3"/>
    </reaction>
</comment>
<gene>
    <name evidence="13" type="primary">hsdR_2</name>
    <name evidence="13" type="ORF">AMURIS_00716</name>
</gene>
<evidence type="ECO:0000256" key="9">
    <source>
        <dbReference type="ARBA" id="ARBA00022840"/>
    </source>
</evidence>
<keyword evidence="7" id="KW-0255">Endonuclease</keyword>
<dbReference type="Pfam" id="PF18766">
    <property type="entry name" value="SWI2_SNF2"/>
    <property type="match status" value="1"/>
</dbReference>
<evidence type="ECO:0000256" key="1">
    <source>
        <dbReference type="ARBA" id="ARBA00000851"/>
    </source>
</evidence>
<protein>
    <recommendedName>
        <fullName evidence="11">Type I restriction enzyme endonuclease subunit</fullName>
        <shortName evidence="11">R protein</shortName>
        <ecNumber evidence="11">3.1.21.3</ecNumber>
    </recommendedName>
    <alternativeName>
        <fullName evidence="11">Type-1 restriction enzyme R protein</fullName>
    </alternativeName>
</protein>
<dbReference type="CDD" id="cd18800">
    <property type="entry name" value="SF2_C_EcoR124I-like"/>
    <property type="match status" value="1"/>
</dbReference>
<evidence type="ECO:0000259" key="12">
    <source>
        <dbReference type="PROSITE" id="PS51192"/>
    </source>
</evidence>
<dbReference type="AlphaFoldDB" id="A0A2K4ZC21"/>
<dbReference type="CDD" id="cd18030">
    <property type="entry name" value="DEXHc_RE_I_HsdR"/>
    <property type="match status" value="1"/>
</dbReference>
<dbReference type="InterPro" id="IPR004473">
    <property type="entry name" value="Restrct_endonuc_typeI_HsdR"/>
</dbReference>
<name>A0A2K4ZC21_9FIRM</name>
<organism evidence="13 14">
    <name type="scientific">Acetatifactor muris</name>
    <dbReference type="NCBI Taxonomy" id="879566"/>
    <lineage>
        <taxon>Bacteria</taxon>
        <taxon>Bacillati</taxon>
        <taxon>Bacillota</taxon>
        <taxon>Clostridia</taxon>
        <taxon>Lachnospirales</taxon>
        <taxon>Lachnospiraceae</taxon>
        <taxon>Acetatifactor</taxon>
    </lineage>
</organism>
<dbReference type="GO" id="GO:0005524">
    <property type="term" value="F:ATP binding"/>
    <property type="evidence" value="ECO:0007669"/>
    <property type="project" value="UniProtKB-KW"/>
</dbReference>
<dbReference type="Proteomes" id="UP000236311">
    <property type="component" value="Unassembled WGS sequence"/>
</dbReference>
<dbReference type="GO" id="GO:0003677">
    <property type="term" value="F:DNA binding"/>
    <property type="evidence" value="ECO:0007669"/>
    <property type="project" value="UniProtKB-KW"/>
</dbReference>
<evidence type="ECO:0000256" key="3">
    <source>
        <dbReference type="ARBA" id="ARBA00011296"/>
    </source>
</evidence>
<keyword evidence="8 11" id="KW-0378">Hydrolase</keyword>
<dbReference type="GO" id="GO:0009035">
    <property type="term" value="F:type I site-specific deoxyribonuclease activity"/>
    <property type="evidence" value="ECO:0007669"/>
    <property type="project" value="UniProtKB-EC"/>
</dbReference>
<keyword evidence="10 11" id="KW-0238">DNA-binding</keyword>
<comment type="similarity">
    <text evidence="2 11">Belongs to the HsdR family.</text>
</comment>
<evidence type="ECO:0000256" key="4">
    <source>
        <dbReference type="ARBA" id="ARBA00022722"/>
    </source>
</evidence>